<reference evidence="3 4" key="1">
    <citation type="submission" date="2020-04" db="EMBL/GenBank/DDBJ databases">
        <title>Ferrimonas sp. S7 isolated from sea water.</title>
        <authorList>
            <person name="Bae S.S."/>
            <person name="Baek K."/>
        </authorList>
    </citation>
    <scope>NUCLEOTIDE SEQUENCE [LARGE SCALE GENOMIC DNA]</scope>
    <source>
        <strain evidence="3 4">S7</strain>
    </source>
</reference>
<dbReference type="AlphaFoldDB" id="A0A6H1UIK1"/>
<evidence type="ECO:0000259" key="2">
    <source>
        <dbReference type="Pfam" id="PF17425"/>
    </source>
</evidence>
<gene>
    <name evidence="3" type="ORF">HER31_15340</name>
</gene>
<evidence type="ECO:0000313" key="3">
    <source>
        <dbReference type="EMBL" id="QIZ78937.1"/>
    </source>
</evidence>
<dbReference type="Gene3D" id="2.60.40.3100">
    <property type="entry name" value="Arylsulphate sulphotransferase monomer, N-terminal domain"/>
    <property type="match status" value="1"/>
</dbReference>
<feature type="chain" id="PRO_5026239493" evidence="1">
    <location>
        <begin position="23"/>
        <end position="590"/>
    </location>
</feature>
<name>A0A6H1UIK1_9GAMM</name>
<dbReference type="PANTHER" id="PTHR35340">
    <property type="entry name" value="PQQ ENZYME REPEAT PROTEIN-RELATED"/>
    <property type="match status" value="1"/>
</dbReference>
<feature type="domain" description="Arylsulfotransferase N-terminal" evidence="2">
    <location>
        <begin position="36"/>
        <end position="122"/>
    </location>
</feature>
<evidence type="ECO:0000313" key="4">
    <source>
        <dbReference type="Proteomes" id="UP000501602"/>
    </source>
</evidence>
<keyword evidence="1" id="KW-0732">Signal</keyword>
<dbReference type="Proteomes" id="UP000501602">
    <property type="component" value="Chromosome"/>
</dbReference>
<keyword evidence="4" id="KW-1185">Reference proteome</keyword>
<feature type="signal peptide" evidence="1">
    <location>
        <begin position="1"/>
        <end position="22"/>
    </location>
</feature>
<organism evidence="3 4">
    <name type="scientific">Ferrimonas lipolytica</name>
    <dbReference type="NCBI Taxonomy" id="2724191"/>
    <lineage>
        <taxon>Bacteria</taxon>
        <taxon>Pseudomonadati</taxon>
        <taxon>Pseudomonadota</taxon>
        <taxon>Gammaproteobacteria</taxon>
        <taxon>Alteromonadales</taxon>
        <taxon>Ferrimonadaceae</taxon>
        <taxon>Ferrimonas</taxon>
    </lineage>
</organism>
<proteinExistence type="predicted"/>
<dbReference type="PANTHER" id="PTHR35340:SF10">
    <property type="entry name" value="CYTOPLASMIC PROTEIN"/>
    <property type="match status" value="1"/>
</dbReference>
<keyword evidence="3" id="KW-0808">Transferase</keyword>
<dbReference type="InterPro" id="IPR035391">
    <property type="entry name" value="Arylsulfotran_N"/>
</dbReference>
<dbReference type="Pfam" id="PF17425">
    <property type="entry name" value="Arylsulfotran_N"/>
    <property type="match status" value="1"/>
</dbReference>
<dbReference type="InterPro" id="IPR038477">
    <property type="entry name" value="ASST_N_sf"/>
</dbReference>
<dbReference type="EMBL" id="CP051180">
    <property type="protein sequence ID" value="QIZ78937.1"/>
    <property type="molecule type" value="Genomic_DNA"/>
</dbReference>
<dbReference type="KEGG" id="fes:HER31_15340"/>
<sequence length="590" mass="65731">MKTNSLLKMSLLSFCVCSGVHAGAFPPAPAVGELGSVIMDPYRMSPLTAVIGLDTHTVSDISVLVHGKGKNGVDIKYKVSDTAMNSHDGIPVFGLYADYKNTVTVKFTKNGKAHEEQYKIITGAITNDYIDSRNLTALPQIKVKQVSKGFEDRLYFVNSNTYNPNGANLNWATPKAVGAAKTDPAPGGGAMPFDEVPMNYVVDTQGEIRWWMDPNKVYDGFDIDANKRGVFMGLNPTDHGTYTWLQGQHYGEFDLIGRMTDFKLPRGYVDASHEINQTSSGNYLIRVGKQNYRRADGSYVNTVRDHIIEVTPTGNLVEVWDLNKILENSREEVLLALDAGAVCMNVDVDHQGETVEIEQDAPFGDIVGVGAGRNWAHVNSIEYDPSDDSLILSVRHQGVVKVGRDKEVKWVLAPNVGWNKLKDKVLTPVDSKGRKLDCHNASCNNTDFDWPFSQHDAKLTGKGTITVYDNGGTRNYEQPAMPTMKYSRFVEYKINEDKGTVEQVWEYGKDRGYDWFSTVTSNTEYRGDRNTMFGFGGSANMFSKDGVIGRINEIDYKTKDIKVEIDVTSDKPHAPHYRALILDLTQMFNY</sequence>
<dbReference type="InterPro" id="IPR010262">
    <property type="entry name" value="Arylsulfotransferase_bact"/>
</dbReference>
<dbReference type="GO" id="GO:0004062">
    <property type="term" value="F:aryl sulfotransferase activity"/>
    <property type="evidence" value="ECO:0007669"/>
    <property type="project" value="InterPro"/>
</dbReference>
<dbReference type="InterPro" id="IPR053143">
    <property type="entry name" value="Arylsulfate_ST"/>
</dbReference>
<dbReference type="Pfam" id="PF05935">
    <property type="entry name" value="Arylsulfotrans"/>
    <property type="match status" value="1"/>
</dbReference>
<accession>A0A6H1UIK1</accession>
<protein>
    <submittedName>
        <fullName evidence="3">Aryl-sulfate sulfotransferase</fullName>
    </submittedName>
</protein>
<evidence type="ECO:0000256" key="1">
    <source>
        <dbReference type="SAM" id="SignalP"/>
    </source>
</evidence>